<proteinExistence type="predicted"/>
<reference evidence="3" key="2">
    <citation type="submission" date="2019-06" db="EMBL/GenBank/DDBJ databases">
        <title>Co-occurence of chitin degradation, pigmentation and bioactivity in marine Pseudoalteromonas.</title>
        <authorList>
            <person name="Sonnenschein E.C."/>
            <person name="Bech P.K."/>
        </authorList>
    </citation>
    <scope>NUCLEOTIDE SEQUENCE [LARGE SCALE GENOMIC DNA]</scope>
    <source>
        <strain evidence="3">S2676</strain>
    </source>
</reference>
<gene>
    <name evidence="2" type="ORF">CWB99_05340</name>
</gene>
<protein>
    <submittedName>
        <fullName evidence="2">Uncharacterized protein</fullName>
    </submittedName>
</protein>
<name>A0A5S3WQ54_9GAMM</name>
<accession>A0A5S3WQ54</accession>
<evidence type="ECO:0000313" key="3">
    <source>
        <dbReference type="Proteomes" id="UP000310249"/>
    </source>
</evidence>
<sequence>MPYSCVQHTSKAYQSFPLRPLKNQAHDYSPLSHSITIKDTQKKNIKLKVQSNCETRRRSAEANVIKLKKRVDDWSNEKTKTEKNENDKLS</sequence>
<dbReference type="Proteomes" id="UP000310249">
    <property type="component" value="Unassembled WGS sequence"/>
</dbReference>
<dbReference type="AlphaFoldDB" id="A0A5S3WQ54"/>
<organism evidence="2 3">
    <name type="scientific">Pseudoalteromonas rubra</name>
    <dbReference type="NCBI Taxonomy" id="43658"/>
    <lineage>
        <taxon>Bacteria</taxon>
        <taxon>Pseudomonadati</taxon>
        <taxon>Pseudomonadota</taxon>
        <taxon>Gammaproteobacteria</taxon>
        <taxon>Alteromonadales</taxon>
        <taxon>Pseudoalteromonadaceae</taxon>
        <taxon>Pseudoalteromonas</taxon>
    </lineage>
</organism>
<reference evidence="2 3" key="1">
    <citation type="submission" date="2018-01" db="EMBL/GenBank/DDBJ databases">
        <authorList>
            <person name="Paulsen S."/>
            <person name="Gram L.K."/>
        </authorList>
    </citation>
    <scope>NUCLEOTIDE SEQUENCE [LARGE SCALE GENOMIC DNA]</scope>
    <source>
        <strain evidence="2 3">S2676</strain>
    </source>
</reference>
<comment type="caution">
    <text evidence="2">The sequence shown here is derived from an EMBL/GenBank/DDBJ whole genome shotgun (WGS) entry which is preliminary data.</text>
</comment>
<dbReference type="EMBL" id="PNCI01000009">
    <property type="protein sequence ID" value="TMP30951.1"/>
    <property type="molecule type" value="Genomic_DNA"/>
</dbReference>
<evidence type="ECO:0000313" key="2">
    <source>
        <dbReference type="EMBL" id="TMP30951.1"/>
    </source>
</evidence>
<evidence type="ECO:0000256" key="1">
    <source>
        <dbReference type="SAM" id="MobiDB-lite"/>
    </source>
</evidence>
<feature type="region of interest" description="Disordered" evidence="1">
    <location>
        <begin position="70"/>
        <end position="90"/>
    </location>
</feature>